<proteinExistence type="predicted"/>
<evidence type="ECO:0000313" key="2">
    <source>
        <dbReference type="Proteomes" id="UP000188145"/>
    </source>
</evidence>
<accession>A0A1Q2CPV8</accession>
<dbReference type="EMBL" id="CP019606">
    <property type="protein sequence ID" value="AQP48095.1"/>
    <property type="molecule type" value="Genomic_DNA"/>
</dbReference>
<keyword evidence="2" id="KW-1185">Reference proteome</keyword>
<reference evidence="2" key="1">
    <citation type="submission" date="2017-02" db="EMBL/GenBank/DDBJ databases">
        <title>Tessaracoccus aquaemaris sp. nov., isolated from the intestine of a Korean rockfish, Sebastes schlegelii, in a marine aquaculture pond.</title>
        <authorList>
            <person name="Tak E.J."/>
            <person name="Bae J.-W."/>
        </authorList>
    </citation>
    <scope>NUCLEOTIDE SEQUENCE [LARGE SCALE GENOMIC DNA]</scope>
    <source>
        <strain evidence="2">NSG39</strain>
    </source>
</reference>
<sequence>MMGRALAANECQGKCAWQPTDEEIDGRQVFECGACRSEWTAEQSWTPRNWDGEISQQVARARRLG</sequence>
<gene>
    <name evidence="1" type="ORF">BW730_11945</name>
</gene>
<evidence type="ECO:0000313" key="1">
    <source>
        <dbReference type="EMBL" id="AQP48095.1"/>
    </source>
</evidence>
<protein>
    <submittedName>
        <fullName evidence="1">Uncharacterized protein</fullName>
    </submittedName>
</protein>
<organism evidence="1 2">
    <name type="scientific">Tessaracoccus aquimaris</name>
    <dbReference type="NCBI Taxonomy" id="1332264"/>
    <lineage>
        <taxon>Bacteria</taxon>
        <taxon>Bacillati</taxon>
        <taxon>Actinomycetota</taxon>
        <taxon>Actinomycetes</taxon>
        <taxon>Propionibacteriales</taxon>
        <taxon>Propionibacteriaceae</taxon>
        <taxon>Tessaracoccus</taxon>
    </lineage>
</organism>
<dbReference type="Proteomes" id="UP000188145">
    <property type="component" value="Chromosome"/>
</dbReference>
<dbReference type="KEGG" id="tes:BW730_11945"/>
<name>A0A1Q2CPV8_9ACTN</name>
<dbReference type="AlphaFoldDB" id="A0A1Q2CPV8"/>